<dbReference type="PANTHER" id="PTHR33362:SF7">
    <property type="entry name" value="SLL1103 PROTEIN"/>
    <property type="match status" value="1"/>
</dbReference>
<keyword evidence="2" id="KW-1003">Cell membrane</keyword>
<feature type="non-terminal residue" evidence="10">
    <location>
        <position position="1"/>
    </location>
</feature>
<keyword evidence="6 8" id="KW-0472">Membrane</keyword>
<dbReference type="InterPro" id="IPR010656">
    <property type="entry name" value="DctM"/>
</dbReference>
<keyword evidence="4 8" id="KW-0812">Transmembrane</keyword>
<keyword evidence="11" id="KW-1185">Reference proteome</keyword>
<evidence type="ECO:0000256" key="2">
    <source>
        <dbReference type="ARBA" id="ARBA00022475"/>
    </source>
</evidence>
<dbReference type="Proteomes" id="UP001366060">
    <property type="component" value="Unassembled WGS sequence"/>
</dbReference>
<dbReference type="Pfam" id="PF06808">
    <property type="entry name" value="DctM"/>
    <property type="match status" value="1"/>
</dbReference>
<dbReference type="PANTHER" id="PTHR33362">
    <property type="entry name" value="SIALIC ACID TRAP TRANSPORTER PERMEASE PROTEIN SIAT-RELATED"/>
    <property type="match status" value="1"/>
</dbReference>
<evidence type="ECO:0000256" key="4">
    <source>
        <dbReference type="ARBA" id="ARBA00022692"/>
    </source>
</evidence>
<keyword evidence="7" id="KW-0813">Transport</keyword>
<name>A0ABU9HGU9_9GAMM</name>
<evidence type="ECO:0000313" key="11">
    <source>
        <dbReference type="Proteomes" id="UP001366060"/>
    </source>
</evidence>
<comment type="subcellular location">
    <subcellularLocation>
        <location evidence="1 7">Cell inner membrane</location>
        <topology evidence="1 7">Multi-pass membrane protein</topology>
    </subcellularLocation>
</comment>
<evidence type="ECO:0000259" key="9">
    <source>
        <dbReference type="Pfam" id="PF06808"/>
    </source>
</evidence>
<protein>
    <submittedName>
        <fullName evidence="10">TRAP transporter large permease subunit</fullName>
    </submittedName>
</protein>
<gene>
    <name evidence="10" type="ORF">V6255_18660</name>
</gene>
<dbReference type="InterPro" id="IPR004681">
    <property type="entry name" value="TRAP_DctM"/>
</dbReference>
<feature type="domain" description="TRAP C4-dicarboxylate transport system permease DctM subunit" evidence="9">
    <location>
        <begin position="2"/>
        <end position="71"/>
    </location>
</feature>
<evidence type="ECO:0000256" key="3">
    <source>
        <dbReference type="ARBA" id="ARBA00022519"/>
    </source>
</evidence>
<dbReference type="RefSeq" id="WP_341629447.1">
    <property type="nucleotide sequence ID" value="NZ_JBAKBA010000315.1"/>
</dbReference>
<sequence>GEKWGCLIITMLVILVLGFFIVFVEISFIVVPMLYPIAEIMGIDLKWFAILIAMNLQPSFLTPPFGFSLFYL</sequence>
<evidence type="ECO:0000256" key="6">
    <source>
        <dbReference type="ARBA" id="ARBA00023136"/>
    </source>
</evidence>
<evidence type="ECO:0000256" key="5">
    <source>
        <dbReference type="ARBA" id="ARBA00022989"/>
    </source>
</evidence>
<keyword evidence="3 7" id="KW-0997">Cell inner membrane</keyword>
<evidence type="ECO:0000256" key="8">
    <source>
        <dbReference type="SAM" id="Phobius"/>
    </source>
</evidence>
<feature type="transmembrane region" description="Helical" evidence="8">
    <location>
        <begin position="47"/>
        <end position="71"/>
    </location>
</feature>
<keyword evidence="5 8" id="KW-1133">Transmembrane helix</keyword>
<evidence type="ECO:0000256" key="1">
    <source>
        <dbReference type="ARBA" id="ARBA00004429"/>
    </source>
</evidence>
<evidence type="ECO:0000313" key="10">
    <source>
        <dbReference type="EMBL" id="MEL0661124.1"/>
    </source>
</evidence>
<proteinExistence type="predicted"/>
<feature type="transmembrane region" description="Helical" evidence="8">
    <location>
        <begin position="7"/>
        <end position="35"/>
    </location>
</feature>
<organism evidence="10 11">
    <name type="scientific">Psychromonas arctica</name>
    <dbReference type="NCBI Taxonomy" id="168275"/>
    <lineage>
        <taxon>Bacteria</taxon>
        <taxon>Pseudomonadati</taxon>
        <taxon>Pseudomonadota</taxon>
        <taxon>Gammaproteobacteria</taxon>
        <taxon>Alteromonadales</taxon>
        <taxon>Psychromonadaceae</taxon>
        <taxon>Psychromonas</taxon>
    </lineage>
</organism>
<evidence type="ECO:0000256" key="7">
    <source>
        <dbReference type="RuleBase" id="RU369079"/>
    </source>
</evidence>
<reference evidence="10 11" key="1">
    <citation type="submission" date="2024-02" db="EMBL/GenBank/DDBJ databases">
        <title>Bacteria isolated from the canopy kelp, Nereocystis luetkeana.</title>
        <authorList>
            <person name="Pfister C.A."/>
            <person name="Younker I.T."/>
            <person name="Light S.H."/>
        </authorList>
    </citation>
    <scope>NUCLEOTIDE SEQUENCE [LARGE SCALE GENOMIC DNA]</scope>
    <source>
        <strain evidence="10 11">TI.2.07</strain>
    </source>
</reference>
<comment type="caution">
    <text evidence="10">The sequence shown here is derived from an EMBL/GenBank/DDBJ whole genome shotgun (WGS) entry which is preliminary data.</text>
</comment>
<feature type="non-terminal residue" evidence="10">
    <location>
        <position position="72"/>
    </location>
</feature>
<dbReference type="EMBL" id="JBAKBA010000315">
    <property type="protein sequence ID" value="MEL0661124.1"/>
    <property type="molecule type" value="Genomic_DNA"/>
</dbReference>
<accession>A0ABU9HGU9</accession>
<comment type="function">
    <text evidence="7">Part of the tripartite ATP-independent periplasmic (TRAP) transport system.</text>
</comment>